<keyword evidence="2" id="KW-1185">Reference proteome</keyword>
<comment type="caution">
    <text evidence="1">The sequence shown here is derived from an EMBL/GenBank/DDBJ whole genome shotgun (WGS) entry which is preliminary data.</text>
</comment>
<sequence>MTRPLIYDAKFNTEEEITQAMAWLSFLDSKSTYFVKESIFSPNSAVGKPLHLDIVTINKTRPNCARVKEAVGPKEGDGCEEVEVDVPQLEAPLIRIGRHLKK</sequence>
<name>A0A9J5W713_SOLCO</name>
<dbReference type="EMBL" id="JACXVP010000012">
    <property type="protein sequence ID" value="KAG5571322.1"/>
    <property type="molecule type" value="Genomic_DNA"/>
</dbReference>
<gene>
    <name evidence="1" type="ORF">H5410_061088</name>
</gene>
<evidence type="ECO:0000313" key="1">
    <source>
        <dbReference type="EMBL" id="KAG5571322.1"/>
    </source>
</evidence>
<dbReference type="AlphaFoldDB" id="A0A9J5W713"/>
<organism evidence="1 2">
    <name type="scientific">Solanum commersonii</name>
    <name type="common">Commerson's wild potato</name>
    <name type="synonym">Commerson's nightshade</name>
    <dbReference type="NCBI Taxonomy" id="4109"/>
    <lineage>
        <taxon>Eukaryota</taxon>
        <taxon>Viridiplantae</taxon>
        <taxon>Streptophyta</taxon>
        <taxon>Embryophyta</taxon>
        <taxon>Tracheophyta</taxon>
        <taxon>Spermatophyta</taxon>
        <taxon>Magnoliopsida</taxon>
        <taxon>eudicotyledons</taxon>
        <taxon>Gunneridae</taxon>
        <taxon>Pentapetalae</taxon>
        <taxon>asterids</taxon>
        <taxon>lamiids</taxon>
        <taxon>Solanales</taxon>
        <taxon>Solanaceae</taxon>
        <taxon>Solanoideae</taxon>
        <taxon>Solaneae</taxon>
        <taxon>Solanum</taxon>
    </lineage>
</organism>
<reference evidence="1 2" key="1">
    <citation type="submission" date="2020-09" db="EMBL/GenBank/DDBJ databases">
        <title>De no assembly of potato wild relative species, Solanum commersonii.</title>
        <authorList>
            <person name="Cho K."/>
        </authorList>
    </citation>
    <scope>NUCLEOTIDE SEQUENCE [LARGE SCALE GENOMIC DNA]</scope>
    <source>
        <strain evidence="1">LZ3.2</strain>
        <tissue evidence="1">Leaf</tissue>
    </source>
</reference>
<dbReference type="Proteomes" id="UP000824120">
    <property type="component" value="Chromosome 12"/>
</dbReference>
<protein>
    <submittedName>
        <fullName evidence="1">Uncharacterized protein</fullName>
    </submittedName>
</protein>
<dbReference type="OrthoDB" id="1304206at2759"/>
<proteinExistence type="predicted"/>
<accession>A0A9J5W713</accession>
<evidence type="ECO:0000313" key="2">
    <source>
        <dbReference type="Proteomes" id="UP000824120"/>
    </source>
</evidence>